<dbReference type="InterPro" id="IPR003859">
    <property type="entry name" value="Galactosyl_T"/>
</dbReference>
<protein>
    <recommendedName>
        <fullName evidence="16">Galactosyltransferase N-terminal domain-containing protein</fullName>
    </recommendedName>
</protein>
<dbReference type="InterPro" id="IPR029044">
    <property type="entry name" value="Nucleotide-diphossugar_trans"/>
</dbReference>
<evidence type="ECO:0000256" key="7">
    <source>
        <dbReference type="ARBA" id="ARBA00022968"/>
    </source>
</evidence>
<evidence type="ECO:0000313" key="14">
    <source>
        <dbReference type="EnsemblMetazoa" id="HelroP89219"/>
    </source>
</evidence>
<keyword evidence="9" id="KW-0472">Membrane</keyword>
<evidence type="ECO:0000256" key="3">
    <source>
        <dbReference type="ARBA" id="ARBA00005735"/>
    </source>
</evidence>
<dbReference type="HOGENOM" id="CLU_044391_1_4_1"/>
<comment type="similarity">
    <text evidence="3">Belongs to the glycosyltransferase 7 family.</text>
</comment>
<evidence type="ECO:0000256" key="4">
    <source>
        <dbReference type="ARBA" id="ARBA00022676"/>
    </source>
</evidence>
<dbReference type="Proteomes" id="UP000015101">
    <property type="component" value="Unassembled WGS sequence"/>
</dbReference>
<reference evidence="13 15" key="2">
    <citation type="journal article" date="2013" name="Nature">
        <title>Insights into bilaterian evolution from three spiralian genomes.</title>
        <authorList>
            <person name="Simakov O."/>
            <person name="Marletaz F."/>
            <person name="Cho S.J."/>
            <person name="Edsinger-Gonzales E."/>
            <person name="Havlak P."/>
            <person name="Hellsten U."/>
            <person name="Kuo D.H."/>
            <person name="Larsson T."/>
            <person name="Lv J."/>
            <person name="Arendt D."/>
            <person name="Savage R."/>
            <person name="Osoegawa K."/>
            <person name="de Jong P."/>
            <person name="Grimwood J."/>
            <person name="Chapman J.A."/>
            <person name="Shapiro H."/>
            <person name="Aerts A."/>
            <person name="Otillar R.P."/>
            <person name="Terry A.Y."/>
            <person name="Boore J.L."/>
            <person name="Grigoriev I.V."/>
            <person name="Lindberg D.R."/>
            <person name="Seaver E.C."/>
            <person name="Weisblat D.A."/>
            <person name="Putnam N.H."/>
            <person name="Rokhsar D.S."/>
        </authorList>
    </citation>
    <scope>NUCLEOTIDE SEQUENCE</scope>
</reference>
<evidence type="ECO:0000256" key="10">
    <source>
        <dbReference type="ARBA" id="ARBA00023180"/>
    </source>
</evidence>
<comment type="subcellular location">
    <subcellularLocation>
        <location evidence="1">Membrane</location>
        <topology evidence="1">Single-pass type II membrane protein</topology>
    </subcellularLocation>
</comment>
<dbReference type="Pfam" id="PF02709">
    <property type="entry name" value="Glyco_transf_7C"/>
    <property type="match status" value="1"/>
</dbReference>
<keyword evidence="15" id="KW-1185">Reference proteome</keyword>
<dbReference type="OrthoDB" id="10016069at2759"/>
<dbReference type="OMA" id="TSNYFVD"/>
<evidence type="ECO:0000256" key="1">
    <source>
        <dbReference type="ARBA" id="ARBA00004606"/>
    </source>
</evidence>
<evidence type="ECO:0000256" key="2">
    <source>
        <dbReference type="ARBA" id="ARBA00004922"/>
    </source>
</evidence>
<accession>T1G7A5</accession>
<evidence type="ECO:0008006" key="16">
    <source>
        <dbReference type="Google" id="ProtNLM"/>
    </source>
</evidence>
<evidence type="ECO:0000313" key="13">
    <source>
        <dbReference type="EMBL" id="ESN93241.1"/>
    </source>
</evidence>
<dbReference type="UniPathway" id="UPA00378"/>
<gene>
    <name evidence="14" type="primary">20216952</name>
    <name evidence="13" type="ORF">HELRODRAFT_89219</name>
</gene>
<dbReference type="eggNOG" id="KOG3916">
    <property type="taxonomic scope" value="Eukaryota"/>
</dbReference>
<evidence type="ECO:0000256" key="8">
    <source>
        <dbReference type="ARBA" id="ARBA00022989"/>
    </source>
</evidence>
<keyword evidence="6" id="KW-0812">Transmembrane</keyword>
<evidence type="ECO:0000259" key="11">
    <source>
        <dbReference type="Pfam" id="PF02709"/>
    </source>
</evidence>
<reference evidence="14" key="3">
    <citation type="submission" date="2015-06" db="UniProtKB">
        <authorList>
            <consortium name="EnsemblMetazoa"/>
        </authorList>
    </citation>
    <scope>IDENTIFICATION</scope>
</reference>
<dbReference type="GO" id="GO:0006688">
    <property type="term" value="P:glycosphingolipid biosynthetic process"/>
    <property type="evidence" value="ECO:0000318"/>
    <property type="project" value="GO_Central"/>
</dbReference>
<dbReference type="InterPro" id="IPR027995">
    <property type="entry name" value="Galactosyl_T_N"/>
</dbReference>
<dbReference type="GeneID" id="20216952"/>
<dbReference type="PRINTS" id="PR02050">
    <property type="entry name" value="B14GALTRFASE"/>
</dbReference>
<feature type="domain" description="Galactosyltransferase C-terminal" evidence="11">
    <location>
        <begin position="118"/>
        <end position="191"/>
    </location>
</feature>
<dbReference type="STRING" id="6412.T1G7A5"/>
<evidence type="ECO:0000259" key="12">
    <source>
        <dbReference type="Pfam" id="PF13733"/>
    </source>
</evidence>
<dbReference type="KEGG" id="hro:HELRODRAFT_89219"/>
<dbReference type="EMBL" id="AMQM01007497">
    <property type="status" value="NOT_ANNOTATED_CDS"/>
    <property type="molecule type" value="Genomic_DNA"/>
</dbReference>
<organism evidence="14 15">
    <name type="scientific">Helobdella robusta</name>
    <name type="common">Californian leech</name>
    <dbReference type="NCBI Taxonomy" id="6412"/>
    <lineage>
        <taxon>Eukaryota</taxon>
        <taxon>Metazoa</taxon>
        <taxon>Spiralia</taxon>
        <taxon>Lophotrochozoa</taxon>
        <taxon>Annelida</taxon>
        <taxon>Clitellata</taxon>
        <taxon>Hirudinea</taxon>
        <taxon>Rhynchobdellida</taxon>
        <taxon>Glossiphoniidae</taxon>
        <taxon>Helobdella</taxon>
    </lineage>
</organism>
<keyword evidence="5" id="KW-0808">Transferase</keyword>
<dbReference type="Gene3D" id="3.90.550.10">
    <property type="entry name" value="Spore Coat Polysaccharide Biosynthesis Protein SpsA, Chain A"/>
    <property type="match status" value="1"/>
</dbReference>
<keyword evidence="8" id="KW-1133">Transmembrane helix</keyword>
<name>T1G7A5_HELRO</name>
<sequence>EIGELEREFFDYGQSGTWYPLSCIPRHKVAVIIPFRNRENHLKVILKVLVPMLRRQLLFYTIFVIEQDSPLIFNKASLMNAGFKEASMFQNYDCYIFHDVDMLPENDRNFYTCSHVPRHLGAFVDKWDYIIPYIDLFGGVTAFSYNHFLSVNGFANSFYGWGGEDDDMIMFRKLNVTRYPIAIAKYTMIKHVSDDGNPNNIKRCHQAFIFRPKLYKNDGLNTLQYKIEKMEVRPLYIWFLMSLPPQPRYLTKQTKTTTKNT</sequence>
<proteinExistence type="inferred from homology"/>
<feature type="domain" description="Galactosyltransferase N-terminal" evidence="12">
    <location>
        <begin position="7"/>
        <end position="114"/>
    </location>
</feature>
<evidence type="ECO:0000313" key="15">
    <source>
        <dbReference type="Proteomes" id="UP000015101"/>
    </source>
</evidence>
<comment type="pathway">
    <text evidence="2">Protein modification; protein glycosylation.</text>
</comment>
<dbReference type="PANTHER" id="PTHR19300">
    <property type="entry name" value="BETA-1,4-GALACTOSYLTRANSFERASE"/>
    <property type="match status" value="1"/>
</dbReference>
<dbReference type="InParanoid" id="T1G7A5"/>
<dbReference type="GO" id="GO:0005975">
    <property type="term" value="P:carbohydrate metabolic process"/>
    <property type="evidence" value="ECO:0007669"/>
    <property type="project" value="InterPro"/>
</dbReference>
<dbReference type="AlphaFoldDB" id="T1G7A5"/>
<keyword evidence="4" id="KW-0328">Glycosyltransferase</keyword>
<dbReference type="GO" id="GO:0033842">
    <property type="term" value="F:N-acetyl-beta-glucosaminyl-derivative 4-beta-N-acetylgalactosaminyltransferase activity"/>
    <property type="evidence" value="ECO:0000318"/>
    <property type="project" value="GO_Central"/>
</dbReference>
<dbReference type="InterPro" id="IPR027791">
    <property type="entry name" value="Galactosyl_T_C"/>
</dbReference>
<keyword evidence="7" id="KW-0735">Signal-anchor</keyword>
<keyword evidence="10" id="KW-0325">Glycoprotein</keyword>
<evidence type="ECO:0000256" key="6">
    <source>
        <dbReference type="ARBA" id="ARBA00022692"/>
    </source>
</evidence>
<reference evidence="15" key="1">
    <citation type="submission" date="2012-12" db="EMBL/GenBank/DDBJ databases">
        <authorList>
            <person name="Hellsten U."/>
            <person name="Grimwood J."/>
            <person name="Chapman J.A."/>
            <person name="Shapiro H."/>
            <person name="Aerts A."/>
            <person name="Otillar R.P."/>
            <person name="Terry A.Y."/>
            <person name="Boore J.L."/>
            <person name="Simakov O."/>
            <person name="Marletaz F."/>
            <person name="Cho S.-J."/>
            <person name="Edsinger-Gonzales E."/>
            <person name="Havlak P."/>
            <person name="Kuo D.-H."/>
            <person name="Larsson T."/>
            <person name="Lv J."/>
            <person name="Arendt D."/>
            <person name="Savage R."/>
            <person name="Osoegawa K."/>
            <person name="de Jong P."/>
            <person name="Lindberg D.R."/>
            <person name="Seaver E.C."/>
            <person name="Weisblat D.A."/>
            <person name="Putnam N.H."/>
            <person name="Grigoriev I.V."/>
            <person name="Rokhsar D.S."/>
        </authorList>
    </citation>
    <scope>NUCLEOTIDE SEQUENCE</scope>
</reference>
<dbReference type="PANTHER" id="PTHR19300:SF57">
    <property type="entry name" value="BETA-1,4-N-ACETYLGALACTOSAMINYLTRANSFERASE"/>
    <property type="match status" value="1"/>
</dbReference>
<evidence type="ECO:0000256" key="9">
    <source>
        <dbReference type="ARBA" id="ARBA00023136"/>
    </source>
</evidence>
<dbReference type="CTD" id="20216952"/>
<dbReference type="GO" id="GO:0005794">
    <property type="term" value="C:Golgi apparatus"/>
    <property type="evidence" value="ECO:0000318"/>
    <property type="project" value="GO_Central"/>
</dbReference>
<dbReference type="EMBL" id="KB097628">
    <property type="protein sequence ID" value="ESN93241.1"/>
    <property type="molecule type" value="Genomic_DNA"/>
</dbReference>
<evidence type="ECO:0000256" key="5">
    <source>
        <dbReference type="ARBA" id="ARBA00022679"/>
    </source>
</evidence>
<dbReference type="SUPFAM" id="SSF53448">
    <property type="entry name" value="Nucleotide-diphospho-sugar transferases"/>
    <property type="match status" value="1"/>
</dbReference>
<dbReference type="GO" id="GO:0016020">
    <property type="term" value="C:membrane"/>
    <property type="evidence" value="ECO:0007669"/>
    <property type="project" value="UniProtKB-SubCell"/>
</dbReference>
<dbReference type="RefSeq" id="XP_009028649.1">
    <property type="nucleotide sequence ID" value="XM_009030401.1"/>
</dbReference>
<dbReference type="Pfam" id="PF13733">
    <property type="entry name" value="Glyco_transf_7N"/>
    <property type="match status" value="1"/>
</dbReference>
<dbReference type="EnsemblMetazoa" id="HelroT89219">
    <property type="protein sequence ID" value="HelroP89219"/>
    <property type="gene ID" value="HelroG89219"/>
</dbReference>